<evidence type="ECO:0000256" key="9">
    <source>
        <dbReference type="ARBA" id="ARBA00025958"/>
    </source>
</evidence>
<dbReference type="InterPro" id="IPR022042">
    <property type="entry name" value="snRNA-activating_su3"/>
</dbReference>
<keyword evidence="4" id="KW-0805">Transcription regulation</keyword>
<dbReference type="GO" id="GO:0019185">
    <property type="term" value="C:snRNA-activating protein complex"/>
    <property type="evidence" value="ECO:0007669"/>
    <property type="project" value="TreeGrafter"/>
</dbReference>
<keyword evidence="7" id="KW-0539">Nucleus</keyword>
<dbReference type="EMBL" id="CADEPI010000089">
    <property type="protein sequence ID" value="CAB3373751.1"/>
    <property type="molecule type" value="Genomic_DNA"/>
</dbReference>
<evidence type="ECO:0000256" key="1">
    <source>
        <dbReference type="ARBA" id="ARBA00004123"/>
    </source>
</evidence>
<evidence type="ECO:0000256" key="3">
    <source>
        <dbReference type="ARBA" id="ARBA00013634"/>
    </source>
</evidence>
<evidence type="ECO:0000313" key="12">
    <source>
        <dbReference type="Proteomes" id="UP000494165"/>
    </source>
</evidence>
<evidence type="ECO:0000313" key="11">
    <source>
        <dbReference type="EMBL" id="CAB3373751.1"/>
    </source>
</evidence>
<dbReference type="GO" id="GO:0003681">
    <property type="term" value="F:bent DNA binding"/>
    <property type="evidence" value="ECO:0007669"/>
    <property type="project" value="TreeGrafter"/>
</dbReference>
<dbReference type="GO" id="GO:0000978">
    <property type="term" value="F:RNA polymerase II cis-regulatory region sequence-specific DNA binding"/>
    <property type="evidence" value="ECO:0007669"/>
    <property type="project" value="TreeGrafter"/>
</dbReference>
<dbReference type="PANTHER" id="PTHR13421">
    <property type="entry name" value="SNRNA-ACTIVATING PROTEIN COMPLEX SUBUNIT 3"/>
    <property type="match status" value="1"/>
</dbReference>
<dbReference type="GO" id="GO:0001046">
    <property type="term" value="F:core promoter sequence-specific DNA binding"/>
    <property type="evidence" value="ECO:0007669"/>
    <property type="project" value="TreeGrafter"/>
</dbReference>
<dbReference type="Proteomes" id="UP000494165">
    <property type="component" value="Unassembled WGS sequence"/>
</dbReference>
<protein>
    <recommendedName>
        <fullName evidence="3">snRNA-activating protein complex subunit 3</fullName>
    </recommendedName>
    <alternativeName>
        <fullName evidence="10">Small nuclear RNA-activating complex polypeptide 3</fullName>
    </alternativeName>
</protein>
<keyword evidence="5" id="KW-0238">DNA-binding</keyword>
<dbReference type="Pfam" id="PF12251">
    <property type="entry name" value="SNAPC3"/>
    <property type="match status" value="1"/>
</dbReference>
<comment type="similarity">
    <text evidence="2">Belongs to the SNAPC3/SRD2 family.</text>
</comment>
<dbReference type="GO" id="GO:0042796">
    <property type="term" value="P:snRNA transcription by RNA polymerase III"/>
    <property type="evidence" value="ECO:0007669"/>
    <property type="project" value="TreeGrafter"/>
</dbReference>
<evidence type="ECO:0000256" key="2">
    <source>
        <dbReference type="ARBA" id="ARBA00010410"/>
    </source>
</evidence>
<comment type="subcellular location">
    <subcellularLocation>
        <location evidence="1">Nucleus</location>
    </subcellularLocation>
</comment>
<sequence length="349" mass="40163">MSEETAAAERQKGGTSIKHIDFSTKTVDLYQYFIDYSSSILNAFGFKLPFDSKPKKLSEIIGVTGPGLEYNFHTYEKLLDAALLDVDGEIPTLKINTKGTQQPRTFQKPQQEDIENLKSLMWAETHVKEKYYTTQYHEKLWIKSNPTTRMELNVHPFGDYLIHVKVHKPCKHHTQVKKALKLTVQEDILVLSSQALTVLKDTICCPNDFSTCGDTTDTPSRNVPKFAKELFPGGFFFIEDTFYNDLRKPCTPDYSRVVREWAARNPKFPKTEFSVSNMANVVFRDLKLKIGYPYLYKHLGSCEHIITFVNAKLVNRADDLNSKHYPMRRIPMGYRANRLCIMCGFFNAV</sequence>
<evidence type="ECO:0000256" key="4">
    <source>
        <dbReference type="ARBA" id="ARBA00023015"/>
    </source>
</evidence>
<dbReference type="OrthoDB" id="46583at2759"/>
<evidence type="ECO:0000256" key="5">
    <source>
        <dbReference type="ARBA" id="ARBA00023125"/>
    </source>
</evidence>
<comment type="function">
    <text evidence="8">Part of the SNAPc complex required for the transcription of both RNA polymerase II and III small-nuclear RNA genes. Binds to the proximal sequence element (PSE), a non-TATA-box basal promoter element common to these 2 types of genes. Recruits TBP and BRF2 to the U6 snRNA TATA box.</text>
</comment>
<evidence type="ECO:0000256" key="6">
    <source>
        <dbReference type="ARBA" id="ARBA00023163"/>
    </source>
</evidence>
<gene>
    <name evidence="11" type="ORF">CLODIP_2_CD04586</name>
</gene>
<proteinExistence type="inferred from homology"/>
<reference evidence="11 12" key="1">
    <citation type="submission" date="2020-04" db="EMBL/GenBank/DDBJ databases">
        <authorList>
            <person name="Alioto T."/>
            <person name="Alioto T."/>
            <person name="Gomez Garrido J."/>
        </authorList>
    </citation>
    <scope>NUCLEOTIDE SEQUENCE [LARGE SCALE GENOMIC DNA]</scope>
</reference>
<dbReference type="PANTHER" id="PTHR13421:SF16">
    <property type="entry name" value="SNRNA-ACTIVATING PROTEIN COMPLEX SUBUNIT 3"/>
    <property type="match status" value="1"/>
</dbReference>
<evidence type="ECO:0000256" key="10">
    <source>
        <dbReference type="ARBA" id="ARBA00029606"/>
    </source>
</evidence>
<comment type="subunit">
    <text evidence="9">Part of the SNAPc complex composed of 5 subunits: SNAPC1, SNAPC2, SNAPC3, SNAPC4 and SNAPC5. SNAPC3 interacts with SNAPC1.</text>
</comment>
<dbReference type="GO" id="GO:0001006">
    <property type="term" value="F:RNA polymerase III type 3 promoter sequence-specific DNA binding"/>
    <property type="evidence" value="ECO:0007669"/>
    <property type="project" value="TreeGrafter"/>
</dbReference>
<dbReference type="AlphaFoldDB" id="A0A8S1CWT5"/>
<accession>A0A8S1CWT5</accession>
<dbReference type="GO" id="GO:0042795">
    <property type="term" value="P:snRNA transcription by RNA polymerase II"/>
    <property type="evidence" value="ECO:0007669"/>
    <property type="project" value="TreeGrafter"/>
</dbReference>
<evidence type="ECO:0000256" key="8">
    <source>
        <dbReference type="ARBA" id="ARBA00025193"/>
    </source>
</evidence>
<keyword evidence="6" id="KW-0804">Transcription</keyword>
<evidence type="ECO:0000256" key="7">
    <source>
        <dbReference type="ARBA" id="ARBA00023242"/>
    </source>
</evidence>
<name>A0A8S1CWT5_9INSE</name>
<comment type="caution">
    <text evidence="11">The sequence shown here is derived from an EMBL/GenBank/DDBJ whole genome shotgun (WGS) entry which is preliminary data.</text>
</comment>
<dbReference type="GO" id="GO:0005634">
    <property type="term" value="C:nucleus"/>
    <property type="evidence" value="ECO:0007669"/>
    <property type="project" value="UniProtKB-SubCell"/>
</dbReference>
<organism evidence="11 12">
    <name type="scientific">Cloeon dipterum</name>
    <dbReference type="NCBI Taxonomy" id="197152"/>
    <lineage>
        <taxon>Eukaryota</taxon>
        <taxon>Metazoa</taxon>
        <taxon>Ecdysozoa</taxon>
        <taxon>Arthropoda</taxon>
        <taxon>Hexapoda</taxon>
        <taxon>Insecta</taxon>
        <taxon>Pterygota</taxon>
        <taxon>Palaeoptera</taxon>
        <taxon>Ephemeroptera</taxon>
        <taxon>Pisciforma</taxon>
        <taxon>Baetidae</taxon>
        <taxon>Cloeon</taxon>
    </lineage>
</organism>
<keyword evidence="12" id="KW-1185">Reference proteome</keyword>